<feature type="transmembrane region" description="Helical" evidence="1">
    <location>
        <begin position="115"/>
        <end position="135"/>
    </location>
</feature>
<dbReference type="EMBL" id="CP001043">
    <property type="protein sequence ID" value="ACC71536.1"/>
    <property type="molecule type" value="Genomic_DNA"/>
</dbReference>
<dbReference type="Proteomes" id="UP000001192">
    <property type="component" value="Chromosome 1"/>
</dbReference>
<accession>B2JFR1</accession>
<evidence type="ECO:0008006" key="4">
    <source>
        <dbReference type="Google" id="ProtNLM"/>
    </source>
</evidence>
<dbReference type="AlphaFoldDB" id="B2JFR1"/>
<feature type="transmembrane region" description="Helical" evidence="1">
    <location>
        <begin position="12"/>
        <end position="31"/>
    </location>
</feature>
<name>B2JFR1_PARP8</name>
<dbReference type="HOGENOM" id="CLU_117273_2_0_4"/>
<dbReference type="eggNOG" id="ENOG5033ME5">
    <property type="taxonomic scope" value="Bacteria"/>
</dbReference>
<protein>
    <recommendedName>
        <fullName evidence="4">Transmembrane protein</fullName>
    </recommendedName>
</protein>
<reference evidence="3" key="1">
    <citation type="journal article" date="2014" name="Stand. Genomic Sci.">
        <title>Complete genome sequence of Burkholderia phymatum STM815(T), a broad host range and efficient nitrogen-fixing symbiont of Mimosa species.</title>
        <authorList>
            <person name="Moulin L."/>
            <person name="Klonowska A."/>
            <person name="Caroline B."/>
            <person name="Booth K."/>
            <person name="Vriezen J.A."/>
            <person name="Melkonian R."/>
            <person name="James E.K."/>
            <person name="Young J.P."/>
            <person name="Bena G."/>
            <person name="Hauser L."/>
            <person name="Land M."/>
            <person name="Kyrpides N."/>
            <person name="Bruce D."/>
            <person name="Chain P."/>
            <person name="Copeland A."/>
            <person name="Pitluck S."/>
            <person name="Woyke T."/>
            <person name="Lizotte-Waniewski M."/>
            <person name="Bristow J."/>
            <person name="Riley M."/>
        </authorList>
    </citation>
    <scope>NUCLEOTIDE SEQUENCE [LARGE SCALE GENOMIC DNA]</scope>
    <source>
        <strain evidence="3">DSM 17167 / CIP 108236 / LMG 21445 / STM815</strain>
    </source>
</reference>
<organism evidence="2 3">
    <name type="scientific">Paraburkholderia phymatum (strain DSM 17167 / CIP 108236 / LMG 21445 / STM815)</name>
    <name type="common">Burkholderia phymatum</name>
    <dbReference type="NCBI Taxonomy" id="391038"/>
    <lineage>
        <taxon>Bacteria</taxon>
        <taxon>Pseudomonadati</taxon>
        <taxon>Pseudomonadota</taxon>
        <taxon>Betaproteobacteria</taxon>
        <taxon>Burkholderiales</taxon>
        <taxon>Burkholderiaceae</taxon>
        <taxon>Paraburkholderia</taxon>
    </lineage>
</organism>
<proteinExistence type="predicted"/>
<keyword evidence="1" id="KW-0472">Membrane</keyword>
<gene>
    <name evidence="2" type="ordered locus">Bphy_2361</name>
</gene>
<dbReference type="KEGG" id="bph:Bphy_2361"/>
<feature type="transmembrane region" description="Helical" evidence="1">
    <location>
        <begin position="80"/>
        <end position="103"/>
    </location>
</feature>
<sequence length="146" mass="15806" precursor="true">MTRCSHRPRWAACAKAGCLYALIVFVIGFAFGAIRVLLLMPLLGETAAVSLEAPFMLAASWNLSHRSAKKHDMLTDTNEALLMGAIALVILTLAELCTAVLLFRRTALEYFVGFWSVPGAIGLAGQLCFASFPFLQARGNRIGSSR</sequence>
<keyword evidence="1" id="KW-1133">Transmembrane helix</keyword>
<keyword evidence="1" id="KW-0812">Transmembrane</keyword>
<evidence type="ECO:0000313" key="3">
    <source>
        <dbReference type="Proteomes" id="UP000001192"/>
    </source>
</evidence>
<evidence type="ECO:0000256" key="1">
    <source>
        <dbReference type="SAM" id="Phobius"/>
    </source>
</evidence>
<evidence type="ECO:0000313" key="2">
    <source>
        <dbReference type="EMBL" id="ACC71536.1"/>
    </source>
</evidence>
<keyword evidence="3" id="KW-1185">Reference proteome</keyword>